<dbReference type="Proteomes" id="UP000249819">
    <property type="component" value="Unassembled WGS sequence"/>
</dbReference>
<dbReference type="OrthoDB" id="1091532at2"/>
<keyword evidence="1" id="KW-0732">Signal</keyword>
<organism evidence="2 3">
    <name type="scientific">Chitinophaga dinghuensis</name>
    <dbReference type="NCBI Taxonomy" id="1539050"/>
    <lineage>
        <taxon>Bacteria</taxon>
        <taxon>Pseudomonadati</taxon>
        <taxon>Bacteroidota</taxon>
        <taxon>Chitinophagia</taxon>
        <taxon>Chitinophagales</taxon>
        <taxon>Chitinophagaceae</taxon>
        <taxon>Chitinophaga</taxon>
    </lineage>
</organism>
<feature type="signal peptide" evidence="1">
    <location>
        <begin position="1"/>
        <end position="19"/>
    </location>
</feature>
<evidence type="ECO:0008006" key="4">
    <source>
        <dbReference type="Google" id="ProtNLM"/>
    </source>
</evidence>
<accession>A0A327WIM0</accession>
<evidence type="ECO:0000313" key="3">
    <source>
        <dbReference type="Proteomes" id="UP000249819"/>
    </source>
</evidence>
<comment type="caution">
    <text evidence="2">The sequence shown here is derived from an EMBL/GenBank/DDBJ whole genome shotgun (WGS) entry which is preliminary data.</text>
</comment>
<dbReference type="EMBL" id="QLMA01000001">
    <property type="protein sequence ID" value="RAJ87614.1"/>
    <property type="molecule type" value="Genomic_DNA"/>
</dbReference>
<keyword evidence="3" id="KW-1185">Reference proteome</keyword>
<protein>
    <recommendedName>
        <fullName evidence="4">DUF5723 domain-containing protein</fullName>
    </recommendedName>
</protein>
<evidence type="ECO:0000313" key="2">
    <source>
        <dbReference type="EMBL" id="RAJ87614.1"/>
    </source>
</evidence>
<name>A0A327WIM0_9BACT</name>
<gene>
    <name evidence="2" type="ORF">CLV59_101375</name>
</gene>
<dbReference type="AlphaFoldDB" id="A0A327WIM0"/>
<proteinExistence type="predicted"/>
<feature type="chain" id="PRO_5016316716" description="DUF5723 domain-containing protein" evidence="1">
    <location>
        <begin position="20"/>
        <end position="572"/>
    </location>
</feature>
<sequence length="572" mass="63612">MKRILYLASLALLPAWASAQQIDLANLHNMFGKGKPLKVNGGVSANTIFSSGNARSPFAWYLNGSLNLNILGQVNLPFSFNLTNAGAGYSYPTLPNRLSLHPTYKGITAHIGDVAMSWSPYTLSGHQFTGVGVDVATSKEWTISAMYGRLRREVEYDSLMPNQTPNYKRTAWGVKMGLNKETYSLTGIVFKGEDHLFSLPHNLDSLHIYPETNLVIGLIGAVRPIKNLELSFDYTNSGVQLDSRDPNMGSKIDGGMNLMSYLYHQSVRTVFFKAVKAQMNYSVKGSTLGIGYERIDPGYQTMGAYFFNNDLENITINLSQPFLRGKANFSANVGYQRDDLDHTKSGSTSRMVGSMTMTYAPNERLNTSLNYSNFQSFMHIKPQFDYINQVSPIQNFDTLNFKQISQNANLNLNYMIGANTKRRSHNINLNLSFQDAADIQNDVLRKGNGSQFYNLSSAYSLMLVPIQTSITAAFNLSYNTIGRNDFMTLGPTLGANTKFFKKKMNAGMSLSYNSSNSGEGAQGQVMNVRLNSGYTFLVRHRLQFTAMQQTRWAPAKPAAKDVTGTLGYNYSF</sequence>
<dbReference type="RefSeq" id="WP_111590294.1">
    <property type="nucleotide sequence ID" value="NZ_QLMA01000001.1"/>
</dbReference>
<reference evidence="2 3" key="1">
    <citation type="submission" date="2018-06" db="EMBL/GenBank/DDBJ databases">
        <title>Genomic Encyclopedia of Archaeal and Bacterial Type Strains, Phase II (KMG-II): from individual species to whole genera.</title>
        <authorList>
            <person name="Goeker M."/>
        </authorList>
    </citation>
    <scope>NUCLEOTIDE SEQUENCE [LARGE SCALE GENOMIC DNA]</scope>
    <source>
        <strain evidence="2 3">DSM 29821</strain>
    </source>
</reference>
<evidence type="ECO:0000256" key="1">
    <source>
        <dbReference type="SAM" id="SignalP"/>
    </source>
</evidence>